<proteinExistence type="predicted"/>
<keyword evidence="3" id="KW-1185">Reference proteome</keyword>
<keyword evidence="1" id="KW-0732">Signal</keyword>
<organism evidence="2 3">
    <name type="scientific">Psychrosphaera algicola</name>
    <dbReference type="NCBI Taxonomy" id="3023714"/>
    <lineage>
        <taxon>Bacteria</taxon>
        <taxon>Pseudomonadati</taxon>
        <taxon>Pseudomonadota</taxon>
        <taxon>Gammaproteobacteria</taxon>
        <taxon>Alteromonadales</taxon>
        <taxon>Pseudoalteromonadaceae</taxon>
        <taxon>Psychrosphaera</taxon>
    </lineage>
</organism>
<protein>
    <submittedName>
        <fullName evidence="2">Uncharacterized protein</fullName>
    </submittedName>
</protein>
<gene>
    <name evidence="2" type="ORF">PN838_14085</name>
</gene>
<evidence type="ECO:0000313" key="3">
    <source>
        <dbReference type="Proteomes" id="UP001528411"/>
    </source>
</evidence>
<evidence type="ECO:0000313" key="2">
    <source>
        <dbReference type="EMBL" id="MDC2889702.1"/>
    </source>
</evidence>
<evidence type="ECO:0000256" key="1">
    <source>
        <dbReference type="SAM" id="SignalP"/>
    </source>
</evidence>
<dbReference type="EMBL" id="JAQOMS010000002">
    <property type="protein sequence ID" value="MDC2889702.1"/>
    <property type="molecule type" value="Genomic_DNA"/>
</dbReference>
<dbReference type="RefSeq" id="WP_272181082.1">
    <property type="nucleotide sequence ID" value="NZ_JAQOMS010000002.1"/>
</dbReference>
<feature type="signal peptide" evidence="1">
    <location>
        <begin position="1"/>
        <end position="29"/>
    </location>
</feature>
<reference evidence="2 3" key="1">
    <citation type="submission" date="2023-01" db="EMBL/GenBank/DDBJ databases">
        <title>Psychrosphaera sp. nov., isolated from marine algae.</title>
        <authorList>
            <person name="Bayburt H."/>
            <person name="Choi B.J."/>
            <person name="Kim J.M."/>
            <person name="Choi D.G."/>
            <person name="Jeon C.O."/>
        </authorList>
    </citation>
    <scope>NUCLEOTIDE SEQUENCE [LARGE SCALE GENOMIC DNA]</scope>
    <source>
        <strain evidence="2 3">G1-22</strain>
    </source>
</reference>
<accession>A0ABT5FGA1</accession>
<sequence>MISNNTFTTSKLKKPTILLGAFLASIFIAGCTEEEVQTETAIIEPTVKLSAATDMPNFSEFEFPAEVSAVKTIDVSFEVAGRLQDVNLRTGSIVKKVTYLLKSIQLNSLNALMKLKPV</sequence>
<feature type="chain" id="PRO_5046271746" evidence="1">
    <location>
        <begin position="30"/>
        <end position="118"/>
    </location>
</feature>
<dbReference type="Proteomes" id="UP001528411">
    <property type="component" value="Unassembled WGS sequence"/>
</dbReference>
<name>A0ABT5FGA1_9GAMM</name>
<comment type="caution">
    <text evidence="2">The sequence shown here is derived from an EMBL/GenBank/DDBJ whole genome shotgun (WGS) entry which is preliminary data.</text>
</comment>